<evidence type="ECO:0000313" key="2">
    <source>
        <dbReference type="EMBL" id="UXP31698.1"/>
    </source>
</evidence>
<feature type="transmembrane region" description="Helical" evidence="1">
    <location>
        <begin position="112"/>
        <end position="132"/>
    </location>
</feature>
<organism evidence="2 3">
    <name type="scientific">Reichenbachiella agarivorans</name>
    <dbReference type="NCBI Taxonomy" id="2979464"/>
    <lineage>
        <taxon>Bacteria</taxon>
        <taxon>Pseudomonadati</taxon>
        <taxon>Bacteroidota</taxon>
        <taxon>Cytophagia</taxon>
        <taxon>Cytophagales</taxon>
        <taxon>Reichenbachiellaceae</taxon>
        <taxon>Reichenbachiella</taxon>
    </lineage>
</organism>
<evidence type="ECO:0000313" key="3">
    <source>
        <dbReference type="Proteomes" id="UP001065174"/>
    </source>
</evidence>
<dbReference type="Gene3D" id="2.60.40.10">
    <property type="entry name" value="Immunoglobulins"/>
    <property type="match status" value="1"/>
</dbReference>
<dbReference type="InterPro" id="IPR013783">
    <property type="entry name" value="Ig-like_fold"/>
</dbReference>
<dbReference type="EMBL" id="CP106679">
    <property type="protein sequence ID" value="UXP31698.1"/>
    <property type="molecule type" value="Genomic_DNA"/>
</dbReference>
<keyword evidence="1" id="KW-0812">Transmembrane</keyword>
<dbReference type="RefSeq" id="WP_262309137.1">
    <property type="nucleotide sequence ID" value="NZ_CP106679.1"/>
</dbReference>
<protein>
    <recommendedName>
        <fullName evidence="4">Two component regulator three Y domain-containing protein</fullName>
    </recommendedName>
</protein>
<reference evidence="2" key="1">
    <citation type="submission" date="2022-09" db="EMBL/GenBank/DDBJ databases">
        <title>Comparative genomics and taxonomic characterization of three novel marine species of genus Reichenbachiella exhibiting antioxidant and polysaccharide degradation activities.</title>
        <authorList>
            <person name="Muhammad N."/>
            <person name="Lee Y.-J."/>
            <person name="Ko J."/>
            <person name="Kim S.-G."/>
        </authorList>
    </citation>
    <scope>NUCLEOTIDE SEQUENCE</scope>
    <source>
        <strain evidence="2">BKB1-1</strain>
    </source>
</reference>
<keyword evidence="1" id="KW-0472">Membrane</keyword>
<evidence type="ECO:0008006" key="4">
    <source>
        <dbReference type="Google" id="ProtNLM"/>
    </source>
</evidence>
<name>A0ABY6CMF8_9BACT</name>
<gene>
    <name evidence="2" type="ORF">N6H18_15215</name>
</gene>
<keyword evidence="3" id="KW-1185">Reference proteome</keyword>
<keyword evidence="1" id="KW-1133">Transmembrane helix</keyword>
<proteinExistence type="predicted"/>
<sequence>MIKSYIFILLGILLSVEVCAEQAYFDVDDLHQYANSGYIQLQWNADNGASEYWLEQSQDSLFMSSQLIYQGPDQASFVSGLEDGHYYYRVKTAGSSWSNVLSLTVKHQSLQLALSLAGVGMLVFGLTTVVIIKGSHTTTSEA</sequence>
<accession>A0ABY6CMF8</accession>
<dbReference type="Proteomes" id="UP001065174">
    <property type="component" value="Chromosome"/>
</dbReference>
<evidence type="ECO:0000256" key="1">
    <source>
        <dbReference type="SAM" id="Phobius"/>
    </source>
</evidence>